<evidence type="ECO:0000256" key="1">
    <source>
        <dbReference type="SAM" id="SignalP"/>
    </source>
</evidence>
<proteinExistence type="predicted"/>
<dbReference type="InterPro" id="IPR025512">
    <property type="entry name" value="DUF4399"/>
</dbReference>
<accession>Q16BL9</accession>
<organism evidence="3 4">
    <name type="scientific">Roseobacter denitrificans (strain ATCC 33942 / OCh 114)</name>
    <name type="common">Erythrobacter sp. (strain OCh 114)</name>
    <name type="synonym">Roseobacter denitrificans</name>
    <dbReference type="NCBI Taxonomy" id="375451"/>
    <lineage>
        <taxon>Bacteria</taxon>
        <taxon>Pseudomonadati</taxon>
        <taxon>Pseudomonadota</taxon>
        <taxon>Alphaproteobacteria</taxon>
        <taxon>Rhodobacterales</taxon>
        <taxon>Roseobacteraceae</taxon>
        <taxon>Roseobacter</taxon>
    </lineage>
</organism>
<name>Q16BL9_ROSDO</name>
<dbReference type="AlphaFoldDB" id="Q16BL9"/>
<sequence length="147" mass="15523">MRRIAGFIAAFVLTASFAWAGGETPANPDAEVYFINLEDGQTVSSPVRVKFGLRGMGVAPAGTEKEMTGHHHLFVNRAPFGEGEDGADELANGIPADENHIHFGGGQTETEIELPAGQHTLQLVLGDSGHVPHATPIVSEVITITVE</sequence>
<reference evidence="3 4" key="1">
    <citation type="journal article" date="2007" name="J. Bacteriol.">
        <title>The complete genome sequence of Roseobacter denitrificans reveals a mixotrophic rather than photosynthetic metabolism.</title>
        <authorList>
            <person name="Swingley W.D."/>
            <person name="Sadekar S."/>
            <person name="Mastrian S.D."/>
            <person name="Matthies H.J."/>
            <person name="Hao J."/>
            <person name="Ramos H."/>
            <person name="Acharya C.R."/>
            <person name="Conrad A.L."/>
            <person name="Taylor H.L."/>
            <person name="Dejesa L.C."/>
            <person name="Shah M.K."/>
            <person name="O'huallachain M.E."/>
            <person name="Lince M.T."/>
            <person name="Blankenship R.E."/>
            <person name="Beatty J.T."/>
            <person name="Touchman J.W."/>
        </authorList>
    </citation>
    <scope>NUCLEOTIDE SEQUENCE [LARGE SCALE GENOMIC DNA]</scope>
    <source>
        <strain evidence="4">ATCC 33942 / OCh 114</strain>
    </source>
</reference>
<keyword evidence="1" id="KW-0732">Signal</keyword>
<protein>
    <recommendedName>
        <fullName evidence="2">DUF4399 domain-containing protein</fullName>
    </recommendedName>
</protein>
<dbReference type="eggNOG" id="ENOG5032RWS">
    <property type="taxonomic scope" value="Bacteria"/>
</dbReference>
<feature type="chain" id="PRO_5004184509" description="DUF4399 domain-containing protein" evidence="1">
    <location>
        <begin position="21"/>
        <end position="147"/>
    </location>
</feature>
<evidence type="ECO:0000313" key="4">
    <source>
        <dbReference type="Proteomes" id="UP000007029"/>
    </source>
</evidence>
<dbReference type="RefSeq" id="WP_011567246.1">
    <property type="nucleotide sequence ID" value="NC_008209.1"/>
</dbReference>
<dbReference type="EMBL" id="CP000362">
    <property type="protein sequence ID" value="ABG30624.1"/>
    <property type="molecule type" value="Genomic_DNA"/>
</dbReference>
<dbReference type="Proteomes" id="UP000007029">
    <property type="component" value="Chromosome"/>
</dbReference>
<evidence type="ECO:0000259" key="2">
    <source>
        <dbReference type="Pfam" id="PF14347"/>
    </source>
</evidence>
<dbReference type="OrthoDB" id="531568at2"/>
<gene>
    <name evidence="3" type="ordered locus">RD1_0956</name>
</gene>
<evidence type="ECO:0000313" key="3">
    <source>
        <dbReference type="EMBL" id="ABG30624.1"/>
    </source>
</evidence>
<dbReference type="Pfam" id="PF14347">
    <property type="entry name" value="DUF4399"/>
    <property type="match status" value="1"/>
</dbReference>
<dbReference type="HOGENOM" id="CLU_116275_2_0_5"/>
<feature type="signal peptide" evidence="1">
    <location>
        <begin position="1"/>
        <end position="20"/>
    </location>
</feature>
<keyword evidence="4" id="KW-1185">Reference proteome</keyword>
<dbReference type="KEGG" id="rde:RD1_0956"/>
<feature type="domain" description="DUF4399" evidence="2">
    <location>
        <begin position="49"/>
        <end position="147"/>
    </location>
</feature>